<reference evidence="1 2" key="1">
    <citation type="journal article" date="2015" name="Stand. Genomic Sci.">
        <title>Complete genome sequence and description of Salinispira pacifica gen. nov., sp. nov., a novel spirochaete isolated form a hypersaline microbial mat.</title>
        <authorList>
            <person name="Ben Hania W."/>
            <person name="Joseph M."/>
            <person name="Schumann P."/>
            <person name="Bunk B."/>
            <person name="Fiebig A."/>
            <person name="Sproer C."/>
            <person name="Klenk H.P."/>
            <person name="Fardeau M.L."/>
            <person name="Spring S."/>
        </authorList>
    </citation>
    <scope>NUCLEOTIDE SEQUENCE [LARGE SCALE GENOMIC DNA]</scope>
    <source>
        <strain evidence="1 2">L21-RPul-D2</strain>
    </source>
</reference>
<protein>
    <submittedName>
        <fullName evidence="1">Uncharacterized protein</fullName>
    </submittedName>
</protein>
<accession>V5WKT6</accession>
<dbReference type="AlphaFoldDB" id="V5WKT6"/>
<dbReference type="EMBL" id="CP006939">
    <property type="protein sequence ID" value="AHC15806.1"/>
    <property type="molecule type" value="Genomic_DNA"/>
</dbReference>
<evidence type="ECO:0000313" key="1">
    <source>
        <dbReference type="EMBL" id="AHC15806.1"/>
    </source>
</evidence>
<dbReference type="STRING" id="1307761.L21SP2_2453"/>
<keyword evidence="2" id="KW-1185">Reference proteome</keyword>
<evidence type="ECO:0000313" key="2">
    <source>
        <dbReference type="Proteomes" id="UP000018680"/>
    </source>
</evidence>
<sequence length="44" mass="5226">MRRLEGISLSVLTIYKKLNIDKSVPKTILVFYEPEIKIEVRTYQ</sequence>
<organism evidence="1 2">
    <name type="scientific">Salinispira pacifica</name>
    <dbReference type="NCBI Taxonomy" id="1307761"/>
    <lineage>
        <taxon>Bacteria</taxon>
        <taxon>Pseudomonadati</taxon>
        <taxon>Spirochaetota</taxon>
        <taxon>Spirochaetia</taxon>
        <taxon>Spirochaetales</taxon>
        <taxon>Spirochaetaceae</taxon>
        <taxon>Salinispira</taxon>
    </lineage>
</organism>
<dbReference type="HOGENOM" id="CLU_3221834_0_0_12"/>
<dbReference type="KEGG" id="slr:L21SP2_2453"/>
<gene>
    <name evidence="1" type="ORF">L21SP2_2453</name>
</gene>
<name>V5WKT6_9SPIO</name>
<proteinExistence type="predicted"/>
<dbReference type="Proteomes" id="UP000018680">
    <property type="component" value="Chromosome"/>
</dbReference>